<protein>
    <submittedName>
        <fullName evidence="1">Uncharacterized protein</fullName>
    </submittedName>
</protein>
<reference evidence="1 2" key="2">
    <citation type="journal article" date="2022" name="Mol. Ecol. Resour.">
        <title>The genomes of chicory, endive, great burdock and yacon provide insights into Asteraceae paleo-polyploidization history and plant inulin production.</title>
        <authorList>
            <person name="Fan W."/>
            <person name="Wang S."/>
            <person name="Wang H."/>
            <person name="Wang A."/>
            <person name="Jiang F."/>
            <person name="Liu H."/>
            <person name="Zhao H."/>
            <person name="Xu D."/>
            <person name="Zhang Y."/>
        </authorList>
    </citation>
    <scope>NUCLEOTIDE SEQUENCE [LARGE SCALE GENOMIC DNA]</scope>
    <source>
        <strain evidence="2">cv. Punajuju</strain>
        <tissue evidence="1">Leaves</tissue>
    </source>
</reference>
<evidence type="ECO:0000313" key="2">
    <source>
        <dbReference type="Proteomes" id="UP001055811"/>
    </source>
</evidence>
<proteinExistence type="predicted"/>
<name>A0ACB9GDP2_CICIN</name>
<comment type="caution">
    <text evidence="1">The sequence shown here is derived from an EMBL/GenBank/DDBJ whole genome shotgun (WGS) entry which is preliminary data.</text>
</comment>
<evidence type="ECO:0000313" key="1">
    <source>
        <dbReference type="EMBL" id="KAI3781303.1"/>
    </source>
</evidence>
<keyword evidence="2" id="KW-1185">Reference proteome</keyword>
<reference evidence="2" key="1">
    <citation type="journal article" date="2022" name="Mol. Ecol. Resour.">
        <title>The genomes of chicory, endive, great burdock and yacon provide insights into Asteraceae palaeo-polyploidization history and plant inulin production.</title>
        <authorList>
            <person name="Fan W."/>
            <person name="Wang S."/>
            <person name="Wang H."/>
            <person name="Wang A."/>
            <person name="Jiang F."/>
            <person name="Liu H."/>
            <person name="Zhao H."/>
            <person name="Xu D."/>
            <person name="Zhang Y."/>
        </authorList>
    </citation>
    <scope>NUCLEOTIDE SEQUENCE [LARGE SCALE GENOMIC DNA]</scope>
    <source>
        <strain evidence="2">cv. Punajuju</strain>
    </source>
</reference>
<sequence length="207" mass="23611">MAGIGKTTLAEHIYMLHRSEFERSSFVEDIGRRCAQQTCSQLDLQKQLLGTSKIGKGLPRKKTLFVLDDVDNSDQLDILIGTKGFHPALEKAKDLQHVKDLKVQIRDQWRWGGAKKLPVQSFSSMARIKSTTEESHSPNGPTPYMISRFFLGGYKLQSDICFFLLFLSLLRLLLLHYEGLLYFPLPLNESDIGIFDFERITQTTISE</sequence>
<gene>
    <name evidence="1" type="ORF">L2E82_11312</name>
</gene>
<dbReference type="Proteomes" id="UP001055811">
    <property type="component" value="Linkage Group LG02"/>
</dbReference>
<dbReference type="EMBL" id="CM042010">
    <property type="protein sequence ID" value="KAI3781303.1"/>
    <property type="molecule type" value="Genomic_DNA"/>
</dbReference>
<accession>A0ACB9GDP2</accession>
<organism evidence="1 2">
    <name type="scientific">Cichorium intybus</name>
    <name type="common">Chicory</name>
    <dbReference type="NCBI Taxonomy" id="13427"/>
    <lineage>
        <taxon>Eukaryota</taxon>
        <taxon>Viridiplantae</taxon>
        <taxon>Streptophyta</taxon>
        <taxon>Embryophyta</taxon>
        <taxon>Tracheophyta</taxon>
        <taxon>Spermatophyta</taxon>
        <taxon>Magnoliopsida</taxon>
        <taxon>eudicotyledons</taxon>
        <taxon>Gunneridae</taxon>
        <taxon>Pentapetalae</taxon>
        <taxon>asterids</taxon>
        <taxon>campanulids</taxon>
        <taxon>Asterales</taxon>
        <taxon>Asteraceae</taxon>
        <taxon>Cichorioideae</taxon>
        <taxon>Cichorieae</taxon>
        <taxon>Cichoriinae</taxon>
        <taxon>Cichorium</taxon>
    </lineage>
</organism>